<proteinExistence type="predicted"/>
<organism evidence="2 3">
    <name type="scientific">Suillus discolor</name>
    <dbReference type="NCBI Taxonomy" id="1912936"/>
    <lineage>
        <taxon>Eukaryota</taxon>
        <taxon>Fungi</taxon>
        <taxon>Dikarya</taxon>
        <taxon>Basidiomycota</taxon>
        <taxon>Agaricomycotina</taxon>
        <taxon>Agaricomycetes</taxon>
        <taxon>Agaricomycetidae</taxon>
        <taxon>Boletales</taxon>
        <taxon>Suillineae</taxon>
        <taxon>Suillaceae</taxon>
        <taxon>Suillus</taxon>
    </lineage>
</organism>
<evidence type="ECO:0000256" key="1">
    <source>
        <dbReference type="SAM" id="MobiDB-lite"/>
    </source>
</evidence>
<dbReference type="Proteomes" id="UP000823399">
    <property type="component" value="Unassembled WGS sequence"/>
</dbReference>
<protein>
    <submittedName>
        <fullName evidence="2">Uncharacterized protein</fullName>
    </submittedName>
</protein>
<dbReference type="RefSeq" id="XP_041284734.1">
    <property type="nucleotide sequence ID" value="XM_041442719.1"/>
</dbReference>
<name>A0A9P7ESI0_9AGAM</name>
<feature type="region of interest" description="Disordered" evidence="1">
    <location>
        <begin position="63"/>
        <end position="109"/>
    </location>
</feature>
<keyword evidence="3" id="KW-1185">Reference proteome</keyword>
<feature type="region of interest" description="Disordered" evidence="1">
    <location>
        <begin position="122"/>
        <end position="147"/>
    </location>
</feature>
<evidence type="ECO:0000313" key="3">
    <source>
        <dbReference type="Proteomes" id="UP000823399"/>
    </source>
</evidence>
<dbReference type="EMBL" id="JABBWM010000163">
    <property type="protein sequence ID" value="KAG2085714.1"/>
    <property type="molecule type" value="Genomic_DNA"/>
</dbReference>
<reference evidence="2" key="1">
    <citation type="journal article" date="2020" name="New Phytol.">
        <title>Comparative genomics reveals dynamic genome evolution in host specialist ectomycorrhizal fungi.</title>
        <authorList>
            <person name="Lofgren L.A."/>
            <person name="Nguyen N.H."/>
            <person name="Vilgalys R."/>
            <person name="Ruytinx J."/>
            <person name="Liao H.L."/>
            <person name="Branco S."/>
            <person name="Kuo A."/>
            <person name="LaButti K."/>
            <person name="Lipzen A."/>
            <person name="Andreopoulos W."/>
            <person name="Pangilinan J."/>
            <person name="Riley R."/>
            <person name="Hundley H."/>
            <person name="Na H."/>
            <person name="Barry K."/>
            <person name="Grigoriev I.V."/>
            <person name="Stajich J.E."/>
            <person name="Kennedy P.G."/>
        </authorList>
    </citation>
    <scope>NUCLEOTIDE SEQUENCE</scope>
    <source>
        <strain evidence="2">FC423</strain>
    </source>
</reference>
<comment type="caution">
    <text evidence="2">The sequence shown here is derived from an EMBL/GenBank/DDBJ whole genome shotgun (WGS) entry which is preliminary data.</text>
</comment>
<sequence>MVRTARLIRDDWLDIVMVTGTKGQLGDDMSKGLKSDWSLVKGRIHNVVSPSFASPTSNITRYIDQPSANSSPTLDELPDGTEFPSDTVGSHDVATLPSPYLPPQGHSDHEILTPVELSSGIQVPPETINSRDAAASPSPSLPPQSSFHPQIVTASASTPVLASPLKSFWKRFPMFNGSAASVDSRWWKFPRIGSITYASPFLYEYCPEFDP</sequence>
<evidence type="ECO:0000313" key="2">
    <source>
        <dbReference type="EMBL" id="KAG2085714.1"/>
    </source>
</evidence>
<accession>A0A9P7ESI0</accession>
<gene>
    <name evidence="2" type="ORF">F5147DRAFT_781926</name>
</gene>
<dbReference type="AlphaFoldDB" id="A0A9P7ESI0"/>
<dbReference type="GeneID" id="64704978"/>
<feature type="compositionally biased region" description="Polar residues" evidence="1">
    <location>
        <begin position="63"/>
        <end position="73"/>
    </location>
</feature>
<dbReference type="OrthoDB" id="2690940at2759"/>